<dbReference type="PROSITE" id="PS51257">
    <property type="entry name" value="PROKAR_LIPOPROTEIN"/>
    <property type="match status" value="1"/>
</dbReference>
<dbReference type="GO" id="GO:0042597">
    <property type="term" value="C:periplasmic space"/>
    <property type="evidence" value="ECO:0007669"/>
    <property type="project" value="UniProtKB-ARBA"/>
</dbReference>
<sequence length="589" mass="64480">MTKKWSLLVGLVLATSMVLSACGGGNNTAAPSNAPASANASNAGESTDASASSDTNDAAGNANGIIKATDMSLLPANAAARKDTLVVGMTAPQGIFNPLFSSTVYDNYVNDVIFDTFITVKADGSYENSLADSVEMTNDNKTYTYHLKQGVKYTDGTPVTVKDYYFALKVLLDPTYDGESDLTLANIVGTKEYKEGSATEISGVKIIDDNTIQIDVTDYDALTQVYLGTIPFISEAYYGKGFKKGSLDSIKSLNAKPLGSGPYVLSNYKAGQEVDFTANADYFKGAPKIPNLIYRVTTEGTNLALIQSGETDMDNITVSPDNIEELKAMGFVDVNILPNNGYGFIGMNLKEDKFADQKVRQALTYGLNRKDIVESVYGDYANVIDIPESKVSWAYTDEGITHYDFDPEKAKQLLDEAGWKVGSDGIREKDGKKFEINFSATADNPVVDALLPIMTQNYKDLGINLKAETLDFNAIMDKADKGDFDMYFAAWGLTPDPDNTVYITNGAQNRFGYSNATVDKLMAKGRKELDLEERKKIYKQMYQELNKDVPAILMYQRTNMYGISGRVSGFDLSPYKDFDLSLYQAELQQ</sequence>
<organism evidence="4 5">
    <name type="scientific">Paenibacillus yonginensis</name>
    <dbReference type="NCBI Taxonomy" id="1462996"/>
    <lineage>
        <taxon>Bacteria</taxon>
        <taxon>Bacillati</taxon>
        <taxon>Bacillota</taxon>
        <taxon>Bacilli</taxon>
        <taxon>Bacillales</taxon>
        <taxon>Paenibacillaceae</taxon>
        <taxon>Paenibacillus</taxon>
    </lineage>
</organism>
<accession>A0A1B1N4U9</accession>
<dbReference type="SUPFAM" id="SSF53850">
    <property type="entry name" value="Periplasmic binding protein-like II"/>
    <property type="match status" value="1"/>
</dbReference>
<dbReference type="GO" id="GO:0043190">
    <property type="term" value="C:ATP-binding cassette (ABC) transporter complex"/>
    <property type="evidence" value="ECO:0007669"/>
    <property type="project" value="InterPro"/>
</dbReference>
<dbReference type="RefSeq" id="WP_068699107.1">
    <property type="nucleotide sequence ID" value="NZ_CP014167.1"/>
</dbReference>
<feature type="region of interest" description="Disordered" evidence="1">
    <location>
        <begin position="30"/>
        <end position="56"/>
    </location>
</feature>
<feature type="chain" id="PRO_5038815034" evidence="2">
    <location>
        <begin position="22"/>
        <end position="589"/>
    </location>
</feature>
<dbReference type="InterPro" id="IPR000914">
    <property type="entry name" value="SBP_5_dom"/>
</dbReference>
<dbReference type="PANTHER" id="PTHR30290">
    <property type="entry name" value="PERIPLASMIC BINDING COMPONENT OF ABC TRANSPORTER"/>
    <property type="match status" value="1"/>
</dbReference>
<dbReference type="PIRSF" id="PIRSF002741">
    <property type="entry name" value="MppA"/>
    <property type="match status" value="1"/>
</dbReference>
<evidence type="ECO:0000259" key="3">
    <source>
        <dbReference type="Pfam" id="PF00496"/>
    </source>
</evidence>
<gene>
    <name evidence="4" type="ORF">AWM70_19250</name>
</gene>
<feature type="signal peptide" evidence="2">
    <location>
        <begin position="1"/>
        <end position="21"/>
    </location>
</feature>
<dbReference type="STRING" id="1462996.AWM70_19250"/>
<protein>
    <submittedName>
        <fullName evidence="4">ABC transporter substrate-binding protein</fullName>
    </submittedName>
</protein>
<evidence type="ECO:0000256" key="2">
    <source>
        <dbReference type="SAM" id="SignalP"/>
    </source>
</evidence>
<name>A0A1B1N4U9_9BACL</name>
<dbReference type="Gene3D" id="3.40.190.10">
    <property type="entry name" value="Periplasmic binding protein-like II"/>
    <property type="match status" value="1"/>
</dbReference>
<dbReference type="KEGG" id="pyg:AWM70_19250"/>
<dbReference type="OrthoDB" id="9796817at2"/>
<dbReference type="Pfam" id="PF00496">
    <property type="entry name" value="SBP_bac_5"/>
    <property type="match status" value="1"/>
</dbReference>
<keyword evidence="5" id="KW-1185">Reference proteome</keyword>
<dbReference type="GO" id="GO:0015833">
    <property type="term" value="P:peptide transport"/>
    <property type="evidence" value="ECO:0007669"/>
    <property type="project" value="TreeGrafter"/>
</dbReference>
<dbReference type="AlphaFoldDB" id="A0A1B1N4U9"/>
<dbReference type="Proteomes" id="UP000092573">
    <property type="component" value="Chromosome"/>
</dbReference>
<dbReference type="InterPro" id="IPR039424">
    <property type="entry name" value="SBP_5"/>
</dbReference>
<proteinExistence type="predicted"/>
<feature type="domain" description="Solute-binding protein family 5" evidence="3">
    <location>
        <begin position="127"/>
        <end position="508"/>
    </location>
</feature>
<evidence type="ECO:0000313" key="4">
    <source>
        <dbReference type="EMBL" id="ANS76444.1"/>
    </source>
</evidence>
<dbReference type="EMBL" id="CP014167">
    <property type="protein sequence ID" value="ANS76444.1"/>
    <property type="molecule type" value="Genomic_DNA"/>
</dbReference>
<reference evidence="4 5" key="1">
    <citation type="submission" date="2016-01" db="EMBL/GenBank/DDBJ databases">
        <title>Complete Genome Sequence of Paenibacillus yonginensis DCY84, a novel Plant Growth-Promoting Bacteria with Elicitation of Induced Systemic Resistance.</title>
        <authorList>
            <person name="Kim Y.J."/>
            <person name="Yang D.C."/>
            <person name="Sukweenadhi J."/>
        </authorList>
    </citation>
    <scope>NUCLEOTIDE SEQUENCE [LARGE SCALE GENOMIC DNA]</scope>
    <source>
        <strain evidence="4 5">DCY84</strain>
    </source>
</reference>
<keyword evidence="2" id="KW-0732">Signal</keyword>
<dbReference type="PANTHER" id="PTHR30290:SF81">
    <property type="entry name" value="OLIGOPEPTIDE-BINDING PROTEIN OPPA"/>
    <property type="match status" value="1"/>
</dbReference>
<dbReference type="InterPro" id="IPR030678">
    <property type="entry name" value="Peptide/Ni-bd"/>
</dbReference>
<dbReference type="Gene3D" id="3.10.105.10">
    <property type="entry name" value="Dipeptide-binding Protein, Domain 3"/>
    <property type="match status" value="1"/>
</dbReference>
<evidence type="ECO:0000256" key="1">
    <source>
        <dbReference type="SAM" id="MobiDB-lite"/>
    </source>
</evidence>
<dbReference type="Gene3D" id="3.90.76.10">
    <property type="entry name" value="Dipeptide-binding Protein, Domain 1"/>
    <property type="match status" value="1"/>
</dbReference>
<evidence type="ECO:0000313" key="5">
    <source>
        <dbReference type="Proteomes" id="UP000092573"/>
    </source>
</evidence>
<dbReference type="GO" id="GO:1904680">
    <property type="term" value="F:peptide transmembrane transporter activity"/>
    <property type="evidence" value="ECO:0007669"/>
    <property type="project" value="TreeGrafter"/>
</dbReference>
<dbReference type="CDD" id="cd00995">
    <property type="entry name" value="PBP2_NikA_DppA_OppA_like"/>
    <property type="match status" value="1"/>
</dbReference>